<evidence type="ECO:0000313" key="7">
    <source>
        <dbReference type="RefSeq" id="XP_031436490.1"/>
    </source>
</evidence>
<feature type="domain" description="Pyrroline-5-carboxylate reductase catalytic N-terminal" evidence="5">
    <location>
        <begin position="73"/>
        <end position="158"/>
    </location>
</feature>
<comment type="similarity">
    <text evidence="1">Belongs to the pyrroline-5-carboxylate reductase family.</text>
</comment>
<dbReference type="SUPFAM" id="SSF51735">
    <property type="entry name" value="NAD(P)-binding Rossmann-fold domains"/>
    <property type="match status" value="1"/>
</dbReference>
<dbReference type="PANTHER" id="PTHR11645">
    <property type="entry name" value="PYRROLINE-5-CARBOXYLATE REDUCTASE"/>
    <property type="match status" value="1"/>
</dbReference>
<dbReference type="GeneID" id="116223539"/>
<dbReference type="AlphaFoldDB" id="A0A6P8GNS7"/>
<accession>A0A6P8GNS7</accession>
<evidence type="ECO:0000256" key="1">
    <source>
        <dbReference type="ARBA" id="ARBA00005525"/>
    </source>
</evidence>
<protein>
    <recommendedName>
        <fullName evidence="4">NADP-dependent oxidoreductase domain-containing protein 1</fullName>
    </recommendedName>
</protein>
<sequence>MFDLTANLHCLQFEAGLTEEEKKIIYLRSRSAAFTECSCAHALFYCKLAHCFRTNILMLNDFSSDAGVPHQLTVGIIGGGHLGKQLARLIVESSGIKPPNIKVSSRRPETLEDLSVVGIECFYDNQRLASWADVLFLCCLPSHLLQVCADIRAHLSHCCVVYSVISTVPVKRLAQLLGHTSILRPAYEFVSSDAGWACPPEHSMMAALKNVELIAASCPLSMSRGVCIGDEWLPAVLYSLLNMCCSVLPLEGALELLNQLLRLQSDSALSVHHLISHSCASSQSPLRPLLWISLADVQSRDTPLSWHLRRSPALRERLSTLYLTTLTPGGSKDQDIGCQS</sequence>
<evidence type="ECO:0000256" key="2">
    <source>
        <dbReference type="ARBA" id="ARBA00023002"/>
    </source>
</evidence>
<dbReference type="OrthoDB" id="195672at2759"/>
<name>A0A6P8GNS7_CLUHA</name>
<dbReference type="InterPro" id="IPR036291">
    <property type="entry name" value="NAD(P)-bd_dom_sf"/>
</dbReference>
<keyword evidence="2" id="KW-0560">Oxidoreductase</keyword>
<dbReference type="FunFam" id="3.40.50.720:FF:000447">
    <property type="entry name" value="NADP dependent oxidoreductase domain containing 1"/>
    <property type="match status" value="1"/>
</dbReference>
<dbReference type="GO" id="GO:0004735">
    <property type="term" value="F:pyrroline-5-carboxylate reductase activity"/>
    <property type="evidence" value="ECO:0007669"/>
    <property type="project" value="TreeGrafter"/>
</dbReference>
<reference evidence="7" key="1">
    <citation type="submission" date="2025-08" db="UniProtKB">
        <authorList>
            <consortium name="RefSeq"/>
        </authorList>
    </citation>
    <scope>IDENTIFICATION</scope>
</reference>
<evidence type="ECO:0000313" key="6">
    <source>
        <dbReference type="Proteomes" id="UP000515152"/>
    </source>
</evidence>
<keyword evidence="6" id="KW-1185">Reference proteome</keyword>
<comment type="function">
    <text evidence="3">Probable oxidoreductase.</text>
</comment>
<gene>
    <name evidence="7" type="primary">LOC116223539</name>
</gene>
<dbReference type="Gene3D" id="3.40.50.720">
    <property type="entry name" value="NAD(P)-binding Rossmann-like Domain"/>
    <property type="match status" value="1"/>
</dbReference>
<evidence type="ECO:0000256" key="3">
    <source>
        <dbReference type="ARBA" id="ARBA00054560"/>
    </source>
</evidence>
<dbReference type="PANTHER" id="PTHR11645:SF58">
    <property type="entry name" value="NADP-DEPENDENT OXIDOREDUCTASE DOMAIN-CONTAINING PROTEIN 1"/>
    <property type="match status" value="1"/>
</dbReference>
<dbReference type="Proteomes" id="UP000515152">
    <property type="component" value="Chromosome 14"/>
</dbReference>
<organism evidence="6 7">
    <name type="scientific">Clupea harengus</name>
    <name type="common">Atlantic herring</name>
    <dbReference type="NCBI Taxonomy" id="7950"/>
    <lineage>
        <taxon>Eukaryota</taxon>
        <taxon>Metazoa</taxon>
        <taxon>Chordata</taxon>
        <taxon>Craniata</taxon>
        <taxon>Vertebrata</taxon>
        <taxon>Euteleostomi</taxon>
        <taxon>Actinopterygii</taxon>
        <taxon>Neopterygii</taxon>
        <taxon>Teleostei</taxon>
        <taxon>Clupei</taxon>
        <taxon>Clupeiformes</taxon>
        <taxon>Clupeoidei</taxon>
        <taxon>Clupeidae</taxon>
        <taxon>Clupea</taxon>
    </lineage>
</organism>
<dbReference type="KEGG" id="char:116223539"/>
<dbReference type="Pfam" id="PF03807">
    <property type="entry name" value="F420_oxidored"/>
    <property type="match status" value="1"/>
</dbReference>
<dbReference type="GO" id="GO:0055129">
    <property type="term" value="P:L-proline biosynthetic process"/>
    <property type="evidence" value="ECO:0007669"/>
    <property type="project" value="TreeGrafter"/>
</dbReference>
<evidence type="ECO:0000256" key="4">
    <source>
        <dbReference type="ARBA" id="ARBA00072230"/>
    </source>
</evidence>
<proteinExistence type="inferred from homology"/>
<evidence type="ECO:0000259" key="5">
    <source>
        <dbReference type="Pfam" id="PF03807"/>
    </source>
</evidence>
<dbReference type="InterPro" id="IPR028939">
    <property type="entry name" value="P5C_Rdtase_cat_N"/>
</dbReference>
<dbReference type="RefSeq" id="XP_031436490.1">
    <property type="nucleotide sequence ID" value="XM_031580630.2"/>
</dbReference>